<evidence type="ECO:0000259" key="3">
    <source>
        <dbReference type="PROSITE" id="PS50966"/>
    </source>
</evidence>
<comment type="caution">
    <text evidence="4">The sequence shown here is derived from an EMBL/GenBank/DDBJ whole genome shotgun (WGS) entry which is preliminary data.</text>
</comment>
<dbReference type="EMBL" id="VNKQ01000005">
    <property type="protein sequence ID" value="KAG0650919.1"/>
    <property type="molecule type" value="Genomic_DNA"/>
</dbReference>
<dbReference type="OrthoDB" id="5387895at2759"/>
<dbReference type="Proteomes" id="UP000785200">
    <property type="component" value="Unassembled WGS sequence"/>
</dbReference>
<organism evidence="4 5">
    <name type="scientific">Hyphodiscus hymeniophilus</name>
    <dbReference type="NCBI Taxonomy" id="353542"/>
    <lineage>
        <taxon>Eukaryota</taxon>
        <taxon>Fungi</taxon>
        <taxon>Dikarya</taxon>
        <taxon>Ascomycota</taxon>
        <taxon>Pezizomycotina</taxon>
        <taxon>Leotiomycetes</taxon>
        <taxon>Helotiales</taxon>
        <taxon>Hyphodiscaceae</taxon>
        <taxon>Hyphodiscus</taxon>
    </lineage>
</organism>
<accession>A0A9P6VNH2</accession>
<feature type="compositionally biased region" description="Polar residues" evidence="2">
    <location>
        <begin position="1"/>
        <end position="17"/>
    </location>
</feature>
<proteinExistence type="predicted"/>
<gene>
    <name evidence="4" type="ORF">D0Z07_2754</name>
</gene>
<feature type="domain" description="SWIM-type" evidence="3">
    <location>
        <begin position="91"/>
        <end position="122"/>
    </location>
</feature>
<feature type="region of interest" description="Disordered" evidence="2">
    <location>
        <begin position="435"/>
        <end position="457"/>
    </location>
</feature>
<name>A0A9P6VNH2_9HELO</name>
<evidence type="ECO:0000313" key="5">
    <source>
        <dbReference type="Proteomes" id="UP000785200"/>
    </source>
</evidence>
<evidence type="ECO:0000256" key="2">
    <source>
        <dbReference type="SAM" id="MobiDB-lite"/>
    </source>
</evidence>
<dbReference type="InterPro" id="IPR007527">
    <property type="entry name" value="Znf_SWIM"/>
</dbReference>
<protein>
    <recommendedName>
        <fullName evidence="3">SWIM-type domain-containing protein</fullName>
    </recommendedName>
</protein>
<dbReference type="PROSITE" id="PS50966">
    <property type="entry name" value="ZF_SWIM"/>
    <property type="match status" value="1"/>
</dbReference>
<evidence type="ECO:0000313" key="4">
    <source>
        <dbReference type="EMBL" id="KAG0650919.1"/>
    </source>
</evidence>
<dbReference type="GO" id="GO:0008270">
    <property type="term" value="F:zinc ion binding"/>
    <property type="evidence" value="ECO:0007669"/>
    <property type="project" value="UniProtKB-KW"/>
</dbReference>
<keyword evidence="5" id="KW-1185">Reference proteome</keyword>
<keyword evidence="1" id="KW-0479">Metal-binding</keyword>
<feature type="region of interest" description="Disordered" evidence="2">
    <location>
        <begin position="1"/>
        <end position="52"/>
    </location>
</feature>
<sequence length="457" mass="51289">MSAPTSSFSKLSLSQEMQAPRGHGRGQSGGKMKGKEPTPQDDPESGSDDGSEDFWADHVIALDHCRQFDSPKDANQRRYAFQIAYAEVESYSIRISTDEGVRCSCGEEGTCHHVSWLLAQIARTKEDAEGVDSGLYKHISDLGLENVCEDLDWELRQGSESEETKWQLKKDYQSSKLGRQTRSMVRARMEVVRDIMAALSPEITDSYRPDIFESPDDVTEDGILVEGDLEATVARLLILDDVLFYKFRSLVSRNLRATEYFRKMGLKAEETFHLLQKYEDRGPLPGQAKNDLAWCAQTLVNIVDTIGNNVTMRQPLSPLPREEAAKSLVAILKDVVKNHNYDHYQSVTWPRRVPHGERQIDRNLYERLIGSTSRSNPSGGNFVIKALQDLPEAQRFVDDLQETLECLEGIGWGPAPQAYRDRLSALIAQLKSVSGPSSTAYGKRPASGMDRAAKRMK</sequence>
<keyword evidence="1" id="KW-0863">Zinc-finger</keyword>
<feature type="compositionally biased region" description="Acidic residues" evidence="2">
    <location>
        <begin position="39"/>
        <end position="52"/>
    </location>
</feature>
<evidence type="ECO:0000256" key="1">
    <source>
        <dbReference type="PROSITE-ProRule" id="PRU00325"/>
    </source>
</evidence>
<dbReference type="AlphaFoldDB" id="A0A9P6VNH2"/>
<keyword evidence="1" id="KW-0862">Zinc</keyword>
<reference evidence="4" key="1">
    <citation type="submission" date="2019-07" db="EMBL/GenBank/DDBJ databases">
        <title>Hyphodiscus hymeniophilus genome sequencing and assembly.</title>
        <authorList>
            <person name="Kramer G."/>
            <person name="Nodwell J."/>
        </authorList>
    </citation>
    <scope>NUCLEOTIDE SEQUENCE</scope>
    <source>
        <strain evidence="4">ATCC 34498</strain>
    </source>
</reference>